<feature type="compositionally biased region" description="Low complexity" evidence="1">
    <location>
        <begin position="95"/>
        <end position="115"/>
    </location>
</feature>
<dbReference type="EMBL" id="CAXAMN010024439">
    <property type="protein sequence ID" value="CAK9086691.1"/>
    <property type="molecule type" value="Genomic_DNA"/>
</dbReference>
<reference evidence="2 3" key="1">
    <citation type="submission" date="2024-02" db="EMBL/GenBank/DDBJ databases">
        <authorList>
            <person name="Chen Y."/>
            <person name="Shah S."/>
            <person name="Dougan E. K."/>
            <person name="Thang M."/>
            <person name="Chan C."/>
        </authorList>
    </citation>
    <scope>NUCLEOTIDE SEQUENCE [LARGE SCALE GENOMIC DNA]</scope>
</reference>
<organism evidence="2 3">
    <name type="scientific">Durusdinium trenchii</name>
    <dbReference type="NCBI Taxonomy" id="1381693"/>
    <lineage>
        <taxon>Eukaryota</taxon>
        <taxon>Sar</taxon>
        <taxon>Alveolata</taxon>
        <taxon>Dinophyceae</taxon>
        <taxon>Suessiales</taxon>
        <taxon>Symbiodiniaceae</taxon>
        <taxon>Durusdinium</taxon>
    </lineage>
</organism>
<protein>
    <submittedName>
        <fullName evidence="2">Uncharacterized protein</fullName>
    </submittedName>
</protein>
<feature type="compositionally biased region" description="Basic and acidic residues" evidence="1">
    <location>
        <begin position="65"/>
        <end position="81"/>
    </location>
</feature>
<feature type="region of interest" description="Disordered" evidence="1">
    <location>
        <begin position="45"/>
        <end position="126"/>
    </location>
</feature>
<evidence type="ECO:0000256" key="1">
    <source>
        <dbReference type="SAM" id="MobiDB-lite"/>
    </source>
</evidence>
<gene>
    <name evidence="2" type="ORF">CCMP2556_LOCUS41982</name>
</gene>
<keyword evidence="3" id="KW-1185">Reference proteome</keyword>
<proteinExistence type="predicted"/>
<sequence length="198" mass="22363">MRKLSPTKNKCSSCQQYIGSDCRYCPHCSTKNVSFEEEKSKLLRTGARSGWQAPPAPGISPEAEATGKESQELRQLDDLMKNLRQRKRKREETGEPAAAAKQTAPAPAEAEQEVPPASPASSDQEWDLDTVEGCTSYLVCLFSKSRRSQARPVADFYVRECLKPQVKKNCPLYRVFTMELKKLDKLKTQEYLKTEEVL</sequence>
<dbReference type="Proteomes" id="UP001642484">
    <property type="component" value="Unassembled WGS sequence"/>
</dbReference>
<accession>A0ABP0QHR2</accession>
<evidence type="ECO:0000313" key="3">
    <source>
        <dbReference type="Proteomes" id="UP001642484"/>
    </source>
</evidence>
<name>A0ABP0QHR2_9DINO</name>
<evidence type="ECO:0000313" key="2">
    <source>
        <dbReference type="EMBL" id="CAK9086691.1"/>
    </source>
</evidence>
<comment type="caution">
    <text evidence="2">The sequence shown here is derived from an EMBL/GenBank/DDBJ whole genome shotgun (WGS) entry which is preliminary data.</text>
</comment>